<comment type="caution">
    <text evidence="3">The sequence shown here is derived from an EMBL/GenBank/DDBJ whole genome shotgun (WGS) entry which is preliminary data.</text>
</comment>
<sequence length="199" mass="22039">MLNLARFSLSMGLVSGAALQQGKLRAFSPVSEPPPPIATAKDPQGDAVDIRLVDDTCYFDYGEGNVTLSFSIQSDEYAAAADHYDGGYNFKMKESSQNSTYVFYITPQDFYPASGPTKEIEAKFKSVNPFHHLKEAALAYLKPTPDCVGLFNKVMSMPPKGYKKGAEGFLKFLRATDSERLKKIAEWNEKKAKKSEAKK</sequence>
<reference evidence="4 5" key="1">
    <citation type="submission" date="2020-04" db="EMBL/GenBank/DDBJ databases">
        <title>Perkinsus olseni comparative genomics.</title>
        <authorList>
            <person name="Bogema D.R."/>
        </authorList>
    </citation>
    <scope>NUCLEOTIDE SEQUENCE [LARGE SCALE GENOMIC DNA]</scope>
    <source>
        <strain evidence="2">00978-12</strain>
        <strain evidence="3">ATCC PRA-205</strain>
    </source>
</reference>
<organism evidence="3 5">
    <name type="scientific">Perkinsus olseni</name>
    <name type="common">Perkinsus atlanticus</name>
    <dbReference type="NCBI Taxonomy" id="32597"/>
    <lineage>
        <taxon>Eukaryota</taxon>
        <taxon>Sar</taxon>
        <taxon>Alveolata</taxon>
        <taxon>Perkinsozoa</taxon>
        <taxon>Perkinsea</taxon>
        <taxon>Perkinsida</taxon>
        <taxon>Perkinsidae</taxon>
        <taxon>Perkinsus</taxon>
    </lineage>
</organism>
<evidence type="ECO:0000313" key="4">
    <source>
        <dbReference type="Proteomes" id="UP000541610"/>
    </source>
</evidence>
<proteinExistence type="predicted"/>
<dbReference type="EMBL" id="JABANP010000550">
    <property type="protein sequence ID" value="KAF4681031.1"/>
    <property type="molecule type" value="Genomic_DNA"/>
</dbReference>
<evidence type="ECO:0000313" key="3">
    <source>
        <dbReference type="EMBL" id="KAF4728777.1"/>
    </source>
</evidence>
<gene>
    <name evidence="2" type="ORF">FOZ60_012706</name>
    <name evidence="3" type="ORF">FOZ62_003178</name>
</gene>
<protein>
    <submittedName>
        <fullName evidence="3">Uncharacterized protein</fullName>
    </submittedName>
</protein>
<keyword evidence="1" id="KW-0732">Signal</keyword>
<accession>A0A7J6S7B2</accession>
<dbReference type="Proteomes" id="UP000541610">
    <property type="component" value="Unassembled WGS sequence"/>
</dbReference>
<evidence type="ECO:0000313" key="5">
    <source>
        <dbReference type="Proteomes" id="UP000574390"/>
    </source>
</evidence>
<name>A0A7J6S7B2_PEROL</name>
<feature type="signal peptide" evidence="1">
    <location>
        <begin position="1"/>
        <end position="16"/>
    </location>
</feature>
<dbReference type="AlphaFoldDB" id="A0A7J6S7B2"/>
<evidence type="ECO:0000313" key="2">
    <source>
        <dbReference type="EMBL" id="KAF4681031.1"/>
    </source>
</evidence>
<evidence type="ECO:0000256" key="1">
    <source>
        <dbReference type="SAM" id="SignalP"/>
    </source>
</evidence>
<dbReference type="Proteomes" id="UP000574390">
    <property type="component" value="Unassembled WGS sequence"/>
</dbReference>
<feature type="chain" id="PRO_5036400742" evidence="1">
    <location>
        <begin position="17"/>
        <end position="199"/>
    </location>
</feature>
<dbReference type="EMBL" id="JABANM010016844">
    <property type="protein sequence ID" value="KAF4728777.1"/>
    <property type="molecule type" value="Genomic_DNA"/>
</dbReference>